<reference evidence="9" key="1">
    <citation type="submission" date="2012-12" db="EMBL/GenBank/DDBJ databases">
        <authorList>
            <person name="Hellsten U."/>
            <person name="Grimwood J."/>
            <person name="Chapman J.A."/>
            <person name="Shapiro H."/>
            <person name="Aerts A."/>
            <person name="Otillar R.P."/>
            <person name="Terry A.Y."/>
            <person name="Boore J.L."/>
            <person name="Simakov O."/>
            <person name="Marletaz F."/>
            <person name="Cho S.-J."/>
            <person name="Edsinger-Gonzales E."/>
            <person name="Havlak P."/>
            <person name="Kuo D.-H."/>
            <person name="Larsson T."/>
            <person name="Lv J."/>
            <person name="Arendt D."/>
            <person name="Savage R."/>
            <person name="Osoegawa K."/>
            <person name="de Jong P."/>
            <person name="Lindberg D.R."/>
            <person name="Seaver E.C."/>
            <person name="Weisblat D.A."/>
            <person name="Putnam N.H."/>
            <person name="Grigoriev I.V."/>
            <person name="Rokhsar D.S."/>
        </authorList>
    </citation>
    <scope>NUCLEOTIDE SEQUENCE</scope>
    <source>
        <strain evidence="9">I ESC-2004</strain>
    </source>
</reference>
<keyword evidence="2" id="KW-0677">Repeat</keyword>
<reference evidence="8" key="3">
    <citation type="submission" date="2015-06" db="UniProtKB">
        <authorList>
            <consortium name="EnsemblMetazoa"/>
        </authorList>
    </citation>
    <scope>IDENTIFICATION</scope>
</reference>
<gene>
    <name evidence="7" type="ORF">CAPTEDRAFT_97986</name>
</gene>
<dbReference type="AlphaFoldDB" id="R7TV12"/>
<evidence type="ECO:0000256" key="2">
    <source>
        <dbReference type="ARBA" id="ARBA00022737"/>
    </source>
</evidence>
<dbReference type="HOGENOM" id="CLU_1312868_0_0_1"/>
<dbReference type="InterPro" id="IPR013087">
    <property type="entry name" value="Znf_C2H2_type"/>
</dbReference>
<dbReference type="GO" id="GO:0000981">
    <property type="term" value="F:DNA-binding transcription factor activity, RNA polymerase II-specific"/>
    <property type="evidence" value="ECO:0007669"/>
    <property type="project" value="TreeGrafter"/>
</dbReference>
<dbReference type="STRING" id="283909.R7TV12"/>
<feature type="domain" description="C2H2-type" evidence="6">
    <location>
        <begin position="62"/>
        <end position="90"/>
    </location>
</feature>
<evidence type="ECO:0000256" key="1">
    <source>
        <dbReference type="ARBA" id="ARBA00022723"/>
    </source>
</evidence>
<name>R7TV12_CAPTE</name>
<dbReference type="EMBL" id="AMQN01011900">
    <property type="status" value="NOT_ANNOTATED_CDS"/>
    <property type="molecule type" value="Genomic_DNA"/>
</dbReference>
<feature type="non-terminal residue" evidence="7">
    <location>
        <position position="1"/>
    </location>
</feature>
<dbReference type="SUPFAM" id="SSF57667">
    <property type="entry name" value="beta-beta-alpha zinc fingers"/>
    <property type="match status" value="2"/>
</dbReference>
<dbReference type="EMBL" id="KB309171">
    <property type="protein sequence ID" value="ELT95291.1"/>
    <property type="molecule type" value="Genomic_DNA"/>
</dbReference>
<feature type="domain" description="C2H2-type" evidence="6">
    <location>
        <begin position="94"/>
        <end position="121"/>
    </location>
</feature>
<dbReference type="PROSITE" id="PS00028">
    <property type="entry name" value="ZINC_FINGER_C2H2_1"/>
    <property type="match status" value="3"/>
</dbReference>
<feature type="domain" description="C2H2-type" evidence="6">
    <location>
        <begin position="121"/>
        <end position="149"/>
    </location>
</feature>
<evidence type="ECO:0000313" key="8">
    <source>
        <dbReference type="EnsemblMetazoa" id="CapteP97986"/>
    </source>
</evidence>
<protein>
    <recommendedName>
        <fullName evidence="6">C2H2-type domain-containing protein</fullName>
    </recommendedName>
</protein>
<dbReference type="PROSITE" id="PS50157">
    <property type="entry name" value="ZINC_FINGER_C2H2_2"/>
    <property type="match status" value="3"/>
</dbReference>
<dbReference type="Pfam" id="PF12874">
    <property type="entry name" value="zf-met"/>
    <property type="match status" value="2"/>
</dbReference>
<keyword evidence="9" id="KW-1185">Reference proteome</keyword>
<keyword evidence="3 5" id="KW-0863">Zinc-finger</keyword>
<dbReference type="Gene3D" id="3.30.160.60">
    <property type="entry name" value="Classic Zinc Finger"/>
    <property type="match status" value="2"/>
</dbReference>
<dbReference type="GO" id="GO:0000977">
    <property type="term" value="F:RNA polymerase II transcription regulatory region sequence-specific DNA binding"/>
    <property type="evidence" value="ECO:0007669"/>
    <property type="project" value="TreeGrafter"/>
</dbReference>
<evidence type="ECO:0000256" key="5">
    <source>
        <dbReference type="PROSITE-ProRule" id="PRU00042"/>
    </source>
</evidence>
<dbReference type="Proteomes" id="UP000014760">
    <property type="component" value="Unassembled WGS sequence"/>
</dbReference>
<dbReference type="EnsemblMetazoa" id="CapteT97986">
    <property type="protein sequence ID" value="CapteP97986"/>
    <property type="gene ID" value="CapteG97986"/>
</dbReference>
<dbReference type="InterPro" id="IPR036236">
    <property type="entry name" value="Znf_C2H2_sf"/>
</dbReference>
<dbReference type="OrthoDB" id="1405595at2759"/>
<accession>R7TV12</accession>
<dbReference type="PANTHER" id="PTHR24379:SF127">
    <property type="entry name" value="BLOODY FINGERS-RELATED"/>
    <property type="match status" value="1"/>
</dbReference>
<organism evidence="7">
    <name type="scientific">Capitella teleta</name>
    <name type="common">Polychaete worm</name>
    <dbReference type="NCBI Taxonomy" id="283909"/>
    <lineage>
        <taxon>Eukaryota</taxon>
        <taxon>Metazoa</taxon>
        <taxon>Spiralia</taxon>
        <taxon>Lophotrochozoa</taxon>
        <taxon>Annelida</taxon>
        <taxon>Polychaeta</taxon>
        <taxon>Sedentaria</taxon>
        <taxon>Scolecida</taxon>
        <taxon>Capitellidae</taxon>
        <taxon>Capitella</taxon>
    </lineage>
</organism>
<dbReference type="PANTHER" id="PTHR24379">
    <property type="entry name" value="KRAB AND ZINC FINGER DOMAIN-CONTAINING"/>
    <property type="match status" value="1"/>
</dbReference>
<evidence type="ECO:0000256" key="4">
    <source>
        <dbReference type="ARBA" id="ARBA00022833"/>
    </source>
</evidence>
<dbReference type="GO" id="GO:0005634">
    <property type="term" value="C:nucleus"/>
    <property type="evidence" value="ECO:0007669"/>
    <property type="project" value="TreeGrafter"/>
</dbReference>
<proteinExistence type="predicted"/>
<keyword evidence="4" id="KW-0862">Zinc</keyword>
<dbReference type="SMART" id="SM00355">
    <property type="entry name" value="ZnF_C2H2"/>
    <property type="match status" value="5"/>
</dbReference>
<dbReference type="GO" id="GO:0008270">
    <property type="term" value="F:zinc ion binding"/>
    <property type="evidence" value="ECO:0007669"/>
    <property type="project" value="UniProtKB-KW"/>
</dbReference>
<evidence type="ECO:0000313" key="7">
    <source>
        <dbReference type="EMBL" id="ELT95291.1"/>
    </source>
</evidence>
<evidence type="ECO:0000259" key="6">
    <source>
        <dbReference type="PROSITE" id="PS50157"/>
    </source>
</evidence>
<evidence type="ECO:0000256" key="3">
    <source>
        <dbReference type="ARBA" id="ARBA00022771"/>
    </source>
</evidence>
<sequence>CQFCSKCYPTPHACWRHAWFSCPHNPQRRAMLSCNQCNFATSSEQLYADHMITEHNSEPGIFHCELCNRYYKSEHALKTHNHITHSDLTELKHHVCRLCREHFGTTKELDEHNQTHAGQQAVCDICNITFRDKTSMRQHRKRMHFNKYPHHCPKCGHGMRSRRAVSKHWQVSSFYLSLTSLSPFYSCGKVVRSRSSRNTLTIQFETSEVE</sequence>
<keyword evidence="1" id="KW-0479">Metal-binding</keyword>
<evidence type="ECO:0000313" key="9">
    <source>
        <dbReference type="Proteomes" id="UP000014760"/>
    </source>
</evidence>
<reference evidence="7 9" key="2">
    <citation type="journal article" date="2013" name="Nature">
        <title>Insights into bilaterian evolution from three spiralian genomes.</title>
        <authorList>
            <person name="Simakov O."/>
            <person name="Marletaz F."/>
            <person name="Cho S.J."/>
            <person name="Edsinger-Gonzales E."/>
            <person name="Havlak P."/>
            <person name="Hellsten U."/>
            <person name="Kuo D.H."/>
            <person name="Larsson T."/>
            <person name="Lv J."/>
            <person name="Arendt D."/>
            <person name="Savage R."/>
            <person name="Osoegawa K."/>
            <person name="de Jong P."/>
            <person name="Grimwood J."/>
            <person name="Chapman J.A."/>
            <person name="Shapiro H."/>
            <person name="Aerts A."/>
            <person name="Otillar R.P."/>
            <person name="Terry A.Y."/>
            <person name="Boore J.L."/>
            <person name="Grigoriev I.V."/>
            <person name="Lindberg D.R."/>
            <person name="Seaver E.C."/>
            <person name="Weisblat D.A."/>
            <person name="Putnam N.H."/>
            <person name="Rokhsar D.S."/>
        </authorList>
    </citation>
    <scope>NUCLEOTIDE SEQUENCE</scope>
    <source>
        <strain evidence="7 9">I ESC-2004</strain>
    </source>
</reference>